<evidence type="ECO:0000313" key="2">
    <source>
        <dbReference type="Proteomes" id="UP000499080"/>
    </source>
</evidence>
<name>A0A4Y2A3R0_ARAVE</name>
<keyword evidence="2" id="KW-1185">Reference proteome</keyword>
<sequence length="90" mass="10139">MPYMKIHDNKCGTRIAAWTVAVYCSGARLVPEGPQILFDTHRTADPTWNLRHWIGGGASKQFCAIEYGMLSHVPYLPSGMVQSCLLWEEK</sequence>
<protein>
    <submittedName>
        <fullName evidence="1">Uncharacterized protein</fullName>
    </submittedName>
</protein>
<organism evidence="1 2">
    <name type="scientific">Araneus ventricosus</name>
    <name type="common">Orbweaver spider</name>
    <name type="synonym">Epeira ventricosa</name>
    <dbReference type="NCBI Taxonomy" id="182803"/>
    <lineage>
        <taxon>Eukaryota</taxon>
        <taxon>Metazoa</taxon>
        <taxon>Ecdysozoa</taxon>
        <taxon>Arthropoda</taxon>
        <taxon>Chelicerata</taxon>
        <taxon>Arachnida</taxon>
        <taxon>Araneae</taxon>
        <taxon>Araneomorphae</taxon>
        <taxon>Entelegynae</taxon>
        <taxon>Araneoidea</taxon>
        <taxon>Araneidae</taxon>
        <taxon>Araneus</taxon>
    </lineage>
</organism>
<gene>
    <name evidence="1" type="ORF">AVEN_230924_1</name>
</gene>
<dbReference type="AlphaFoldDB" id="A0A4Y2A3R0"/>
<dbReference type="Proteomes" id="UP000499080">
    <property type="component" value="Unassembled WGS sequence"/>
</dbReference>
<accession>A0A4Y2A3R0</accession>
<comment type="caution">
    <text evidence="1">The sequence shown here is derived from an EMBL/GenBank/DDBJ whole genome shotgun (WGS) entry which is preliminary data.</text>
</comment>
<dbReference type="EMBL" id="BGPR01000004">
    <property type="protein sequence ID" value="GBL74005.1"/>
    <property type="molecule type" value="Genomic_DNA"/>
</dbReference>
<evidence type="ECO:0000313" key="1">
    <source>
        <dbReference type="EMBL" id="GBL74005.1"/>
    </source>
</evidence>
<proteinExistence type="predicted"/>
<reference evidence="1 2" key="1">
    <citation type="journal article" date="2019" name="Sci. Rep.">
        <title>Orb-weaving spider Araneus ventricosus genome elucidates the spidroin gene catalogue.</title>
        <authorList>
            <person name="Kono N."/>
            <person name="Nakamura H."/>
            <person name="Ohtoshi R."/>
            <person name="Moran D.A.P."/>
            <person name="Shinohara A."/>
            <person name="Yoshida Y."/>
            <person name="Fujiwara M."/>
            <person name="Mori M."/>
            <person name="Tomita M."/>
            <person name="Arakawa K."/>
        </authorList>
    </citation>
    <scope>NUCLEOTIDE SEQUENCE [LARGE SCALE GENOMIC DNA]</scope>
</reference>